<feature type="transmembrane region" description="Helical" evidence="1">
    <location>
        <begin position="216"/>
        <end position="234"/>
    </location>
</feature>
<dbReference type="AlphaFoldDB" id="A0A8K0UK72"/>
<feature type="transmembrane region" description="Helical" evidence="1">
    <location>
        <begin position="115"/>
        <end position="135"/>
    </location>
</feature>
<name>A0A8K0UK72_9AGAR</name>
<accession>A0A8K0UK72</accession>
<sequence>MASPSRRDDLLLRLVFTGPPIFLFILGHSNSHILTYTPRGLIYSHEVLPFFLAPFAVPETVLTLISRLIQWCLLFLLPLSAAPYLWLFWMSLAAIRALVGYLLTRSVGWAYPSLFSHWALYESASGLGPSLLAYFGICGTEKVTGILPPKFRRNEWLLIPSLTILFCWLEHRPWTYGIALLCIAVLQAFFHLFDVQTSYVPLPTVTTTNARPIRSSLKTIGLSFIAVVVPYILFDHLPKPPRLPLPSPPNPQAPLLEILILTFPRPAGIEVSAQLLSTTIVSFVPYLAPKNVILSTFTHSPNHEAFKQVQQVYTDRQDMFFHVDTDSHPNDTDGHYVHLAEAFRWVLEKDPSRRAEWIMLAEDDFPVCGGTEGWDVITTVVNMLETDRLSGVAIGAPNLRAGFIGTGGSGIIIHHSYLRLLIMLLRTYSSLSTPLPPNIARRAPDLVVQDCILGRQFSLCERQRGVNGKTIISSRIVMDHIGGMATTTSGKGLNSDKWRCGWRHPFHGDEAVDVVVV</sequence>
<evidence type="ECO:0000256" key="1">
    <source>
        <dbReference type="SAM" id="Phobius"/>
    </source>
</evidence>
<proteinExistence type="predicted"/>
<protein>
    <submittedName>
        <fullName evidence="2">Uncharacterized protein</fullName>
    </submittedName>
</protein>
<keyword evidence="1" id="KW-0812">Transmembrane</keyword>
<feature type="transmembrane region" description="Helical" evidence="1">
    <location>
        <begin position="84"/>
        <end position="103"/>
    </location>
</feature>
<evidence type="ECO:0000313" key="2">
    <source>
        <dbReference type="EMBL" id="KAH8096861.1"/>
    </source>
</evidence>
<dbReference type="EMBL" id="JAEVFJ010000022">
    <property type="protein sequence ID" value="KAH8096861.1"/>
    <property type="molecule type" value="Genomic_DNA"/>
</dbReference>
<keyword evidence="3" id="KW-1185">Reference proteome</keyword>
<dbReference type="Proteomes" id="UP000813824">
    <property type="component" value="Unassembled WGS sequence"/>
</dbReference>
<comment type="caution">
    <text evidence="2">The sequence shown here is derived from an EMBL/GenBank/DDBJ whole genome shotgun (WGS) entry which is preliminary data.</text>
</comment>
<keyword evidence="1" id="KW-1133">Transmembrane helix</keyword>
<feature type="transmembrane region" description="Helical" evidence="1">
    <location>
        <begin position="12"/>
        <end position="30"/>
    </location>
</feature>
<feature type="transmembrane region" description="Helical" evidence="1">
    <location>
        <begin position="177"/>
        <end position="195"/>
    </location>
</feature>
<gene>
    <name evidence="2" type="ORF">BXZ70DRAFT_944846</name>
</gene>
<evidence type="ECO:0000313" key="3">
    <source>
        <dbReference type="Proteomes" id="UP000813824"/>
    </source>
</evidence>
<organism evidence="2 3">
    <name type="scientific">Cristinia sonorae</name>
    <dbReference type="NCBI Taxonomy" id="1940300"/>
    <lineage>
        <taxon>Eukaryota</taxon>
        <taxon>Fungi</taxon>
        <taxon>Dikarya</taxon>
        <taxon>Basidiomycota</taxon>
        <taxon>Agaricomycotina</taxon>
        <taxon>Agaricomycetes</taxon>
        <taxon>Agaricomycetidae</taxon>
        <taxon>Agaricales</taxon>
        <taxon>Pleurotineae</taxon>
        <taxon>Stephanosporaceae</taxon>
        <taxon>Cristinia</taxon>
    </lineage>
</organism>
<reference evidence="2" key="1">
    <citation type="journal article" date="2021" name="New Phytol.">
        <title>Evolutionary innovations through gain and loss of genes in the ectomycorrhizal Boletales.</title>
        <authorList>
            <person name="Wu G."/>
            <person name="Miyauchi S."/>
            <person name="Morin E."/>
            <person name="Kuo A."/>
            <person name="Drula E."/>
            <person name="Varga T."/>
            <person name="Kohler A."/>
            <person name="Feng B."/>
            <person name="Cao Y."/>
            <person name="Lipzen A."/>
            <person name="Daum C."/>
            <person name="Hundley H."/>
            <person name="Pangilinan J."/>
            <person name="Johnson J."/>
            <person name="Barry K."/>
            <person name="LaButti K."/>
            <person name="Ng V."/>
            <person name="Ahrendt S."/>
            <person name="Min B."/>
            <person name="Choi I.G."/>
            <person name="Park H."/>
            <person name="Plett J.M."/>
            <person name="Magnuson J."/>
            <person name="Spatafora J.W."/>
            <person name="Nagy L.G."/>
            <person name="Henrissat B."/>
            <person name="Grigoriev I.V."/>
            <person name="Yang Z.L."/>
            <person name="Xu J."/>
            <person name="Martin F.M."/>
        </authorList>
    </citation>
    <scope>NUCLEOTIDE SEQUENCE</scope>
    <source>
        <strain evidence="2">KKN 215</strain>
    </source>
</reference>
<keyword evidence="1" id="KW-0472">Membrane</keyword>
<feature type="transmembrane region" description="Helical" evidence="1">
    <location>
        <begin position="50"/>
        <end position="77"/>
    </location>
</feature>
<dbReference type="OrthoDB" id="3339358at2759"/>